<reference evidence="3" key="1">
    <citation type="submission" date="2016-10" db="EMBL/GenBank/DDBJ databases">
        <authorList>
            <person name="Varghese N."/>
            <person name="Submissions S."/>
        </authorList>
    </citation>
    <scope>NUCLEOTIDE SEQUENCE [LARGE SCALE GENOMIC DNA]</scope>
    <source>
        <strain evidence="3">DSM 45079</strain>
    </source>
</reference>
<keyword evidence="1" id="KW-0812">Transmembrane</keyword>
<name>A0A1H2LDW4_9ACTN</name>
<protein>
    <submittedName>
        <fullName evidence="2">Uncharacterized protein</fullName>
    </submittedName>
</protein>
<evidence type="ECO:0000256" key="1">
    <source>
        <dbReference type="SAM" id="Phobius"/>
    </source>
</evidence>
<dbReference type="EMBL" id="LT629791">
    <property type="protein sequence ID" value="SDU78925.1"/>
    <property type="molecule type" value="Genomic_DNA"/>
</dbReference>
<gene>
    <name evidence="2" type="ORF">SAMN04488563_5893</name>
</gene>
<evidence type="ECO:0000313" key="2">
    <source>
        <dbReference type="EMBL" id="SDU78925.1"/>
    </source>
</evidence>
<sequence length="56" mass="5943">MINSKSDRADQVKWVSLVIGVVFLIGGISMGSPIPVAIAIFAFIVFAFAHIQGGRP</sequence>
<feature type="transmembrane region" description="Helical" evidence="1">
    <location>
        <begin position="34"/>
        <end position="51"/>
    </location>
</feature>
<dbReference type="Proteomes" id="UP000182977">
    <property type="component" value="Chromosome I"/>
</dbReference>
<keyword evidence="3" id="KW-1185">Reference proteome</keyword>
<accession>A0A1H2LDW4</accession>
<organism evidence="2 3">
    <name type="scientific">Jiangella alkaliphila</name>
    <dbReference type="NCBI Taxonomy" id="419479"/>
    <lineage>
        <taxon>Bacteria</taxon>
        <taxon>Bacillati</taxon>
        <taxon>Actinomycetota</taxon>
        <taxon>Actinomycetes</taxon>
        <taxon>Jiangellales</taxon>
        <taxon>Jiangellaceae</taxon>
        <taxon>Jiangella</taxon>
    </lineage>
</organism>
<keyword evidence="1" id="KW-0472">Membrane</keyword>
<evidence type="ECO:0000313" key="3">
    <source>
        <dbReference type="Proteomes" id="UP000182977"/>
    </source>
</evidence>
<dbReference type="RefSeq" id="WP_157524336.1">
    <property type="nucleotide sequence ID" value="NZ_LBMC01000054.1"/>
</dbReference>
<dbReference type="STRING" id="419479.SAMN04488563_5893"/>
<dbReference type="AlphaFoldDB" id="A0A1H2LDW4"/>
<keyword evidence="1" id="KW-1133">Transmembrane helix</keyword>
<proteinExistence type="predicted"/>
<feature type="transmembrane region" description="Helical" evidence="1">
    <location>
        <begin position="12"/>
        <end position="28"/>
    </location>
</feature>